<keyword evidence="4" id="KW-1185">Reference proteome</keyword>
<dbReference type="GO" id="GO:0000175">
    <property type="term" value="F:3'-5'-RNA exonuclease activity"/>
    <property type="evidence" value="ECO:0007669"/>
    <property type="project" value="TreeGrafter"/>
</dbReference>
<evidence type="ECO:0000313" key="4">
    <source>
        <dbReference type="Proteomes" id="UP000054107"/>
    </source>
</evidence>
<dbReference type="PANTHER" id="PTHR15092">
    <property type="entry name" value="POLY A -SPECIFIC RIBONUCLEASE/TARGET OF EGR1, MEMBER 1"/>
    <property type="match status" value="1"/>
</dbReference>
<sequence>MEVLRKEFEQTLPLIEKAMVEADFIAVDTEFTGLTTPDVQFQNTDEIATRYSKLKSCVQEFTIIQYGVCAFKRDASNGNYIAKPFNFYIFGADTEDVQSRRVFSATPSSLAFLRSNKFDFNKLIEHGIPFYNYTEEGSMFQSTQGTSVMNRRSMIKESDLNKSGRGFLDYNRKAISKWLQGNTEEPLIVQVNSNFYKKLIYQEVQDRKYNGFLQATQRDSKHLQITRLKEEDKRKKAVNVPKLNFRAVIELIRKAKCPVVAHNAAFDIFHTVDQFWQYLPSTIEEFKYVANTMWPNIVDTKYLAEYHPTLKGCFDSSVLGSLFNTVNEELKEAGQDIVMAEGFDRYTGSGNDVEHEAGYDAYMTGVIYLAFIAFIHEKKVGQKRKRDDSVSSSSTSSSSAASTESPPASKKLQKEAEQTDEEEEGQVSVSESDDTDDEISSKKKDSIFMDKAIIPYYGRIYLMRSDIPYINLKGEEIIETITYPNKFYLHNIPAGMSKAAIELLYPSLVPFAVSWINDNNAWIILRDESKIPLAKTGMLGLSLVQSFLPGCSRQNEGAGHGITKEASQMELLSHEQWQAVYGPKKTVNYNSTASILQANNINNEPTILTASITDNVPAGGSGYDDLDIPVPPSFAASMKRGRDLSEDQDQQDHLSKARKTQE</sequence>
<dbReference type="InterPro" id="IPR012337">
    <property type="entry name" value="RNaseH-like_sf"/>
</dbReference>
<feature type="compositionally biased region" description="Acidic residues" evidence="2">
    <location>
        <begin position="418"/>
        <end position="438"/>
    </location>
</feature>
<evidence type="ECO:0000313" key="3">
    <source>
        <dbReference type="EMBL" id="CEP08008.1"/>
    </source>
</evidence>
<dbReference type="STRING" id="35722.A0A0B7MY31"/>
<dbReference type="InterPro" id="IPR036397">
    <property type="entry name" value="RNaseH_sf"/>
</dbReference>
<dbReference type="GO" id="GO:0017069">
    <property type="term" value="F:snRNA binding"/>
    <property type="evidence" value="ECO:0007669"/>
    <property type="project" value="TreeGrafter"/>
</dbReference>
<organism evidence="3 4">
    <name type="scientific">Parasitella parasitica</name>
    <dbReference type="NCBI Taxonomy" id="35722"/>
    <lineage>
        <taxon>Eukaryota</taxon>
        <taxon>Fungi</taxon>
        <taxon>Fungi incertae sedis</taxon>
        <taxon>Mucoromycota</taxon>
        <taxon>Mucoromycotina</taxon>
        <taxon>Mucoromycetes</taxon>
        <taxon>Mucorales</taxon>
        <taxon>Mucorineae</taxon>
        <taxon>Mucoraceae</taxon>
        <taxon>Parasitella</taxon>
    </lineage>
</organism>
<name>A0A0B7MY31_9FUNG</name>
<comment type="similarity">
    <text evidence="1">Belongs to the CAF1 family.</text>
</comment>
<accession>A0A0B7MY31</accession>
<dbReference type="InterPro" id="IPR006941">
    <property type="entry name" value="RNase_CAF1"/>
</dbReference>
<feature type="compositionally biased region" description="Basic and acidic residues" evidence="2">
    <location>
        <begin position="640"/>
        <end position="662"/>
    </location>
</feature>
<dbReference type="GO" id="GO:0034472">
    <property type="term" value="P:snRNA 3'-end processing"/>
    <property type="evidence" value="ECO:0007669"/>
    <property type="project" value="TreeGrafter"/>
</dbReference>
<feature type="region of interest" description="Disordered" evidence="2">
    <location>
        <begin position="385"/>
        <end position="441"/>
    </location>
</feature>
<feature type="compositionally biased region" description="Low complexity" evidence="2">
    <location>
        <begin position="390"/>
        <end position="409"/>
    </location>
</feature>
<reference evidence="3 4" key="1">
    <citation type="submission" date="2014-09" db="EMBL/GenBank/DDBJ databases">
        <authorList>
            <person name="Ellenberger Sabrina"/>
        </authorList>
    </citation>
    <scope>NUCLEOTIDE SEQUENCE [LARGE SCALE GENOMIC DNA]</scope>
    <source>
        <strain evidence="3 4">CBS 412.66</strain>
    </source>
</reference>
<protein>
    <submittedName>
        <fullName evidence="3">Uncharacterized protein</fullName>
    </submittedName>
</protein>
<dbReference type="Pfam" id="PF04857">
    <property type="entry name" value="CAF1"/>
    <property type="match status" value="1"/>
</dbReference>
<dbReference type="Proteomes" id="UP000054107">
    <property type="component" value="Unassembled WGS sequence"/>
</dbReference>
<dbReference type="OrthoDB" id="1432093at2759"/>
<evidence type="ECO:0000256" key="1">
    <source>
        <dbReference type="ARBA" id="ARBA00008372"/>
    </source>
</evidence>
<dbReference type="EMBL" id="LN719426">
    <property type="protein sequence ID" value="CEP08008.1"/>
    <property type="molecule type" value="Genomic_DNA"/>
</dbReference>
<dbReference type="PANTHER" id="PTHR15092:SF37">
    <property type="entry name" value="TARGET OF EGR1 PROTEIN 1"/>
    <property type="match status" value="1"/>
</dbReference>
<evidence type="ECO:0000256" key="2">
    <source>
        <dbReference type="SAM" id="MobiDB-lite"/>
    </source>
</evidence>
<dbReference type="AlphaFoldDB" id="A0A0B7MY31"/>
<dbReference type="Gene3D" id="3.30.420.10">
    <property type="entry name" value="Ribonuclease H-like superfamily/Ribonuclease H"/>
    <property type="match status" value="2"/>
</dbReference>
<dbReference type="GO" id="GO:0015030">
    <property type="term" value="C:Cajal body"/>
    <property type="evidence" value="ECO:0007669"/>
    <property type="project" value="TreeGrafter"/>
</dbReference>
<dbReference type="InterPro" id="IPR051181">
    <property type="entry name" value="CAF1_poly(A)_ribonucleases"/>
</dbReference>
<feature type="region of interest" description="Disordered" evidence="2">
    <location>
        <begin position="622"/>
        <end position="662"/>
    </location>
</feature>
<proteinExistence type="inferred from homology"/>
<gene>
    <name evidence="3" type="primary">PARPA_01317.1 scaffold 1359</name>
</gene>
<dbReference type="SUPFAM" id="SSF53098">
    <property type="entry name" value="Ribonuclease H-like"/>
    <property type="match status" value="1"/>
</dbReference>